<dbReference type="PANTHER" id="PTHR31489">
    <property type="entry name" value="LIN52 FAMILY MEMBER"/>
    <property type="match status" value="1"/>
</dbReference>
<dbReference type="Pfam" id="PF10044">
    <property type="entry name" value="LIN52"/>
    <property type="match status" value="1"/>
</dbReference>
<dbReference type="AlphaFoldDB" id="A0A095A7B7"/>
<name>A0A095A7B7_SCHHA</name>
<protein>
    <submittedName>
        <fullName evidence="2 3">Protein lin-52</fullName>
    </submittedName>
</protein>
<reference evidence="2" key="4">
    <citation type="journal article" date="2022" name="PLoS Pathog.">
        <title>Chromosome-level genome of Schistosoma haematobium underpins genome-wide explorations of molecular variation.</title>
        <authorList>
            <person name="Stroehlein A.J."/>
            <person name="Korhonen P.K."/>
            <person name="Lee V.V."/>
            <person name="Ralph S.A."/>
            <person name="Mentink-Kane M."/>
            <person name="You H."/>
            <person name="McManus D.P."/>
            <person name="Tchuente L.T."/>
            <person name="Stothard J.R."/>
            <person name="Kaur P."/>
            <person name="Dudchenko O."/>
            <person name="Aiden E.L."/>
            <person name="Yang B."/>
            <person name="Yang H."/>
            <person name="Emery A.M."/>
            <person name="Webster B.L."/>
            <person name="Brindley P.J."/>
            <person name="Rollinson D."/>
            <person name="Chang B.C.H."/>
            <person name="Gasser R.B."/>
            <person name="Young N.D."/>
        </authorList>
    </citation>
    <scope>NUCLEOTIDE SEQUENCE</scope>
</reference>
<reference evidence="2" key="3">
    <citation type="submission" date="2021-06" db="EMBL/GenBank/DDBJ databases">
        <title>Chromosome-level genome assembly for S. haematobium.</title>
        <authorList>
            <person name="Stroehlein A.J."/>
        </authorList>
    </citation>
    <scope>NUCLEOTIDE SEQUENCE</scope>
</reference>
<feature type="non-terminal residue" evidence="3">
    <location>
        <position position="106"/>
    </location>
</feature>
<proteinExistence type="inferred from homology"/>
<evidence type="ECO:0000313" key="3">
    <source>
        <dbReference type="EMBL" id="KGB41609.1"/>
    </source>
</evidence>
<dbReference type="RefSeq" id="XP_012801389.1">
    <property type="nucleotide sequence ID" value="XM_012945935.3"/>
</dbReference>
<dbReference type="GO" id="GO:0070176">
    <property type="term" value="C:DRM complex"/>
    <property type="evidence" value="ECO:0007669"/>
    <property type="project" value="InterPro"/>
</dbReference>
<dbReference type="GO" id="GO:0006355">
    <property type="term" value="P:regulation of DNA-templated transcription"/>
    <property type="evidence" value="ECO:0007669"/>
    <property type="project" value="InterPro"/>
</dbReference>
<sequence>MEEKGDQVLLSHDNLDRASPDLWPEQISGVTEFLTSRQNEINLHTPPKYATDLDKEDLELIHDFGSLSTQQLMDKIKHLQNLAYQVGLEEAKEMTRGKFLNILGKR</sequence>
<dbReference type="PANTHER" id="PTHR31489:SF2">
    <property type="entry name" value="PROTEIN LIN-52 HOMOLOG"/>
    <property type="match status" value="1"/>
</dbReference>
<accession>A0A095A7B7</accession>
<reference evidence="2" key="2">
    <citation type="journal article" date="2019" name="Gigascience">
        <title>High-quality Schistosoma haematobium genome achieved by single-molecule and long-range sequencing.</title>
        <authorList>
            <person name="Stroehlein A.J."/>
            <person name="Korhonen P.K."/>
            <person name="Chong T.M."/>
            <person name="Lim Y.L."/>
            <person name="Chan K.G."/>
            <person name="Webster B."/>
            <person name="Rollinson D."/>
            <person name="Brindley P.J."/>
            <person name="Gasser R.B."/>
            <person name="Young N.D."/>
        </authorList>
    </citation>
    <scope>NUCLEOTIDE SEQUENCE</scope>
</reference>
<dbReference type="EMBL" id="AMPZ03000004">
    <property type="protein sequence ID" value="KAH9585815.1"/>
    <property type="molecule type" value="Genomic_DNA"/>
</dbReference>
<dbReference type="KEGG" id="shx:MS3_00006950"/>
<reference evidence="3" key="1">
    <citation type="journal article" date="2012" name="Nat. Genet.">
        <title>Whole-genome sequence of Schistosoma haematobium.</title>
        <authorList>
            <person name="Young N.D."/>
            <person name="Jex A.R."/>
            <person name="Li B."/>
            <person name="Liu S."/>
            <person name="Yang L."/>
            <person name="Xiong Z."/>
            <person name="Li Y."/>
            <person name="Cantacessi C."/>
            <person name="Hall R.S."/>
            <person name="Xu X."/>
            <person name="Chen F."/>
            <person name="Wu X."/>
            <person name="Zerlotini A."/>
            <person name="Oliveira G."/>
            <person name="Hofmann A."/>
            <person name="Zhang G."/>
            <person name="Fang X."/>
            <person name="Kang Y."/>
            <person name="Campbell B.E."/>
            <person name="Loukas A."/>
            <person name="Ranganathan S."/>
            <person name="Rollinson D."/>
            <person name="Rinaldi G."/>
            <person name="Brindley P.J."/>
            <person name="Yang H."/>
            <person name="Wang J."/>
            <person name="Wang J."/>
            <person name="Gasser R.B."/>
        </authorList>
    </citation>
    <scope>NUCLEOTIDE SEQUENCE [LARGE SCALE GENOMIC DNA]</scope>
</reference>
<dbReference type="InterPro" id="IPR018737">
    <property type="entry name" value="DREAM_LIN52"/>
</dbReference>
<dbReference type="EMBL" id="KL251993">
    <property type="protein sequence ID" value="KGB41609.1"/>
    <property type="molecule type" value="Genomic_DNA"/>
</dbReference>
<dbReference type="Proteomes" id="UP000471633">
    <property type="component" value="Unassembled WGS sequence"/>
</dbReference>
<gene>
    <name evidence="2" type="primary">LIN52</name>
    <name evidence="2" type="ORF">MS3_00006950</name>
    <name evidence="3" type="ORF">MS3_10144</name>
</gene>
<dbReference type="OrthoDB" id="5834362at2759"/>
<dbReference type="STRING" id="6185.A0A095A7B7"/>
<dbReference type="GeneID" id="24597289"/>
<evidence type="ECO:0000313" key="2">
    <source>
        <dbReference type="EMBL" id="KAH9585815.1"/>
    </source>
</evidence>
<organism evidence="3">
    <name type="scientific">Schistosoma haematobium</name>
    <name type="common">Blood fluke</name>
    <dbReference type="NCBI Taxonomy" id="6185"/>
    <lineage>
        <taxon>Eukaryota</taxon>
        <taxon>Metazoa</taxon>
        <taxon>Spiralia</taxon>
        <taxon>Lophotrochozoa</taxon>
        <taxon>Platyhelminthes</taxon>
        <taxon>Trematoda</taxon>
        <taxon>Digenea</taxon>
        <taxon>Strigeidida</taxon>
        <taxon>Schistosomatoidea</taxon>
        <taxon>Schistosomatidae</taxon>
        <taxon>Schistosoma</taxon>
    </lineage>
</organism>
<keyword evidence="4" id="KW-1185">Reference proteome</keyword>
<evidence type="ECO:0000313" key="4">
    <source>
        <dbReference type="Proteomes" id="UP000471633"/>
    </source>
</evidence>
<comment type="similarity">
    <text evidence="1">Belongs to the lin-52 family.</text>
</comment>
<dbReference type="CTD" id="91750"/>
<evidence type="ECO:0000256" key="1">
    <source>
        <dbReference type="ARBA" id="ARBA00005456"/>
    </source>
</evidence>